<dbReference type="InterPro" id="IPR050248">
    <property type="entry name" value="Polysacc_deacetylase_ArnD"/>
</dbReference>
<keyword evidence="1" id="KW-0732">Signal</keyword>
<name>A0A9D2DVC3_9FIRM</name>
<comment type="caution">
    <text evidence="3">The sequence shown here is derived from an EMBL/GenBank/DDBJ whole genome shotgun (WGS) entry which is preliminary data.</text>
</comment>
<protein>
    <submittedName>
        <fullName evidence="3">Polysaccharide deacetylase</fullName>
    </submittedName>
</protein>
<dbReference type="EMBL" id="DXBS01000010">
    <property type="protein sequence ID" value="HIZ23937.1"/>
    <property type="molecule type" value="Genomic_DNA"/>
</dbReference>
<accession>A0A9D2DVC3</accession>
<evidence type="ECO:0000256" key="1">
    <source>
        <dbReference type="SAM" id="SignalP"/>
    </source>
</evidence>
<evidence type="ECO:0000313" key="3">
    <source>
        <dbReference type="EMBL" id="HIZ23937.1"/>
    </source>
</evidence>
<dbReference type="Pfam" id="PF01522">
    <property type="entry name" value="Polysacc_deac_1"/>
    <property type="match status" value="1"/>
</dbReference>
<sequence length="227" mass="25266">MQKKIYPLLLVILALTALAIHAGAHAVRTQTVFSYAEEKTVYLTFDDGPSTVVTGRILDTLHEENIKATFFIVSDRVRGREDTLRRIAAEGHTLGVHSATHDYKAIYASDEALLSDVDTCAAVIEHVTGITPRVYRFPGGGTADFARQKQLLTERGYRVVRWNAVCGDEEIRDADAAQLVAETIHTAGERKNVVLLLHDSAPHRATADALPEIIRYFRERGYRFSAF</sequence>
<reference evidence="3" key="1">
    <citation type="journal article" date="2021" name="PeerJ">
        <title>Extensive microbial diversity within the chicken gut microbiome revealed by metagenomics and culture.</title>
        <authorList>
            <person name="Gilroy R."/>
            <person name="Ravi A."/>
            <person name="Getino M."/>
            <person name="Pursley I."/>
            <person name="Horton D.L."/>
            <person name="Alikhan N.F."/>
            <person name="Baker D."/>
            <person name="Gharbi K."/>
            <person name="Hall N."/>
            <person name="Watson M."/>
            <person name="Adriaenssens E.M."/>
            <person name="Foster-Nyarko E."/>
            <person name="Jarju S."/>
            <person name="Secka A."/>
            <person name="Antonio M."/>
            <person name="Oren A."/>
            <person name="Chaudhuri R.R."/>
            <person name="La Ragione R."/>
            <person name="Hildebrand F."/>
            <person name="Pallen M.J."/>
        </authorList>
    </citation>
    <scope>NUCLEOTIDE SEQUENCE</scope>
    <source>
        <strain evidence="3">CHK33-5263</strain>
    </source>
</reference>
<dbReference type="InterPro" id="IPR002509">
    <property type="entry name" value="NODB_dom"/>
</dbReference>
<dbReference type="AlphaFoldDB" id="A0A9D2DVC3"/>
<feature type="signal peptide" evidence="1">
    <location>
        <begin position="1"/>
        <end position="26"/>
    </location>
</feature>
<dbReference type="Proteomes" id="UP000824044">
    <property type="component" value="Unassembled WGS sequence"/>
</dbReference>
<dbReference type="PROSITE" id="PS51677">
    <property type="entry name" value="NODB"/>
    <property type="match status" value="1"/>
</dbReference>
<feature type="domain" description="NodB homology" evidence="2">
    <location>
        <begin position="39"/>
        <end position="225"/>
    </location>
</feature>
<proteinExistence type="predicted"/>
<evidence type="ECO:0000259" key="2">
    <source>
        <dbReference type="PROSITE" id="PS51677"/>
    </source>
</evidence>
<reference evidence="3" key="2">
    <citation type="submission" date="2021-04" db="EMBL/GenBank/DDBJ databases">
        <authorList>
            <person name="Gilroy R."/>
        </authorList>
    </citation>
    <scope>NUCLEOTIDE SEQUENCE</scope>
    <source>
        <strain evidence="3">CHK33-5263</strain>
    </source>
</reference>
<evidence type="ECO:0000313" key="4">
    <source>
        <dbReference type="Proteomes" id="UP000824044"/>
    </source>
</evidence>
<dbReference type="SUPFAM" id="SSF88713">
    <property type="entry name" value="Glycoside hydrolase/deacetylase"/>
    <property type="match status" value="1"/>
</dbReference>
<dbReference type="GO" id="GO:0005975">
    <property type="term" value="P:carbohydrate metabolic process"/>
    <property type="evidence" value="ECO:0007669"/>
    <property type="project" value="InterPro"/>
</dbReference>
<organism evidence="3 4">
    <name type="scientific">Candidatus Gallimonas intestinigallinarum</name>
    <dbReference type="NCBI Taxonomy" id="2838604"/>
    <lineage>
        <taxon>Bacteria</taxon>
        <taxon>Bacillati</taxon>
        <taxon>Bacillota</taxon>
        <taxon>Clostridia</taxon>
        <taxon>Candidatus Gallimonas</taxon>
    </lineage>
</organism>
<dbReference type="InterPro" id="IPR011330">
    <property type="entry name" value="Glyco_hydro/deAcase_b/a-brl"/>
</dbReference>
<gene>
    <name evidence="3" type="ORF">H9812_00455</name>
</gene>
<dbReference type="GO" id="GO:0016810">
    <property type="term" value="F:hydrolase activity, acting on carbon-nitrogen (but not peptide) bonds"/>
    <property type="evidence" value="ECO:0007669"/>
    <property type="project" value="InterPro"/>
</dbReference>
<dbReference type="Gene3D" id="3.20.20.370">
    <property type="entry name" value="Glycoside hydrolase/deacetylase"/>
    <property type="match status" value="1"/>
</dbReference>
<dbReference type="PANTHER" id="PTHR10587">
    <property type="entry name" value="GLYCOSYL TRANSFERASE-RELATED"/>
    <property type="match status" value="1"/>
</dbReference>
<feature type="chain" id="PRO_5039467043" evidence="1">
    <location>
        <begin position="27"/>
        <end position="227"/>
    </location>
</feature>
<dbReference type="CDD" id="cd10944">
    <property type="entry name" value="CE4_SmPgdA_like"/>
    <property type="match status" value="1"/>
</dbReference>